<comment type="subcellular location">
    <subcellularLocation>
        <location evidence="1">Membrane</location>
        <topology evidence="1">Multi-pass membrane protein</topology>
    </subcellularLocation>
</comment>
<dbReference type="RefSeq" id="WP_069828746.1">
    <property type="nucleotide sequence ID" value="NZ_MDJD01000007.1"/>
</dbReference>
<keyword evidence="7" id="KW-1185">Reference proteome</keyword>
<dbReference type="EMBL" id="MDJD01000007">
    <property type="protein sequence ID" value="OEK09309.1"/>
    <property type="molecule type" value="Genomic_DNA"/>
</dbReference>
<gene>
    <name evidence="6" type="ORF">A8C32_11335</name>
</gene>
<dbReference type="STRING" id="1849968.A8C32_11335"/>
<dbReference type="AlphaFoldDB" id="A0A1E5TD78"/>
<comment type="caution">
    <text evidence="6">The sequence shown here is derived from an EMBL/GenBank/DDBJ whole genome shotgun (WGS) entry which is preliminary data.</text>
</comment>
<keyword evidence="2" id="KW-0812">Transmembrane</keyword>
<accession>A0A1E5TD78</accession>
<evidence type="ECO:0000313" key="7">
    <source>
        <dbReference type="Proteomes" id="UP000095713"/>
    </source>
</evidence>
<dbReference type="Proteomes" id="UP000095713">
    <property type="component" value="Unassembled WGS sequence"/>
</dbReference>
<name>A0A1E5TD78_9FLAO</name>
<dbReference type="GO" id="GO:0016020">
    <property type="term" value="C:membrane"/>
    <property type="evidence" value="ECO:0007669"/>
    <property type="project" value="UniProtKB-SubCell"/>
</dbReference>
<proteinExistence type="predicted"/>
<keyword evidence="4" id="KW-0472">Membrane</keyword>
<organism evidence="6 7">
    <name type="scientific">Flavivirga aquatica</name>
    <dbReference type="NCBI Taxonomy" id="1849968"/>
    <lineage>
        <taxon>Bacteria</taxon>
        <taxon>Pseudomonadati</taxon>
        <taxon>Bacteroidota</taxon>
        <taxon>Flavobacteriia</taxon>
        <taxon>Flavobacteriales</taxon>
        <taxon>Flavobacteriaceae</taxon>
        <taxon>Flavivirga</taxon>
    </lineage>
</organism>
<evidence type="ECO:0000256" key="2">
    <source>
        <dbReference type="ARBA" id="ARBA00022692"/>
    </source>
</evidence>
<feature type="domain" description="NarX-like N-terminal" evidence="5">
    <location>
        <begin position="33"/>
        <end position="107"/>
    </location>
</feature>
<evidence type="ECO:0000256" key="1">
    <source>
        <dbReference type="ARBA" id="ARBA00004141"/>
    </source>
</evidence>
<dbReference type="OrthoDB" id="952521at2"/>
<evidence type="ECO:0000256" key="3">
    <source>
        <dbReference type="ARBA" id="ARBA00022989"/>
    </source>
</evidence>
<protein>
    <recommendedName>
        <fullName evidence="5">NarX-like N-terminal domain-containing protein</fullName>
    </recommendedName>
</protein>
<reference evidence="6 7" key="1">
    <citation type="submission" date="2016-05" db="EMBL/GenBank/DDBJ databases">
        <title>Draft Genome Sequence of Algibacter sp. Strain SK-16 Isolated from the Surface Water of Aburatsubo Inlet.</title>
        <authorList>
            <person name="Wong S.-K."/>
            <person name="Yoshizawa S."/>
            <person name="Nakajima Y."/>
            <person name="Ogura Y."/>
            <person name="Tetsuya H."/>
            <person name="Hamasaki K."/>
        </authorList>
    </citation>
    <scope>NUCLEOTIDE SEQUENCE [LARGE SCALE GENOMIC DNA]</scope>
    <source>
        <strain evidence="6 7">SK-16</strain>
    </source>
</reference>
<dbReference type="InterPro" id="IPR029095">
    <property type="entry name" value="NarX-like_N"/>
</dbReference>
<sequence>MVLKNTIIIFSFVFLNINKLSSQSQNYGTIDYNKAINISGKQRMLSQKMAKAYLLLTKGVNNEKIKRELNSSKFIFKKQLEILRENATSSSVKLYIKNVDKLWEAFKILISSPVNLNDSERIMKLNSKLLSACHELVESIEARSNYDNRFFENNNQELMKIINVSGKQRMLSQRLCLYYTAITMFPKDKTEYQEILGQVFDEFDGVIGYLLINGYNTTESEEELGAVMAMWEKIQSNKKGFLDGEFDLEDVFNVTNDLTKSFNKITGIYEIVSKTY</sequence>
<evidence type="ECO:0000259" key="5">
    <source>
        <dbReference type="Pfam" id="PF13675"/>
    </source>
</evidence>
<evidence type="ECO:0000313" key="6">
    <source>
        <dbReference type="EMBL" id="OEK09309.1"/>
    </source>
</evidence>
<dbReference type="Pfam" id="PF13675">
    <property type="entry name" value="PilJ"/>
    <property type="match status" value="1"/>
</dbReference>
<keyword evidence="3" id="KW-1133">Transmembrane helix</keyword>
<evidence type="ECO:0000256" key="4">
    <source>
        <dbReference type="ARBA" id="ARBA00023136"/>
    </source>
</evidence>